<evidence type="ECO:0000256" key="3">
    <source>
        <dbReference type="ARBA" id="ARBA00022729"/>
    </source>
</evidence>
<dbReference type="PANTHER" id="PTHR47151">
    <property type="entry name" value="LEU/ILE/VAL-BINDING ABC TRANSPORTER SUBUNIT"/>
    <property type="match status" value="1"/>
</dbReference>
<evidence type="ECO:0000256" key="5">
    <source>
        <dbReference type="SAM" id="SignalP"/>
    </source>
</evidence>
<accession>A0ABM8P216</accession>
<keyword evidence="8" id="KW-1185">Reference proteome</keyword>
<keyword evidence="4" id="KW-0029">Amino-acid transport</keyword>
<dbReference type="Pfam" id="PF13458">
    <property type="entry name" value="Peripla_BP_6"/>
    <property type="match status" value="1"/>
</dbReference>
<dbReference type="Proteomes" id="UP000598032">
    <property type="component" value="Unassembled WGS sequence"/>
</dbReference>
<dbReference type="PANTHER" id="PTHR47151:SF2">
    <property type="entry name" value="AMINO ACID BINDING PROTEIN"/>
    <property type="match status" value="1"/>
</dbReference>
<organism evidence="7 8">
    <name type="scientific">Paraburkholderia metrosideri</name>
    <dbReference type="NCBI Taxonomy" id="580937"/>
    <lineage>
        <taxon>Bacteria</taxon>
        <taxon>Pseudomonadati</taxon>
        <taxon>Pseudomonadota</taxon>
        <taxon>Betaproteobacteria</taxon>
        <taxon>Burkholderiales</taxon>
        <taxon>Burkholderiaceae</taxon>
        <taxon>Paraburkholderia</taxon>
    </lineage>
</organism>
<evidence type="ECO:0000259" key="6">
    <source>
        <dbReference type="Pfam" id="PF13458"/>
    </source>
</evidence>
<reference evidence="7 8" key="1">
    <citation type="submission" date="2020-10" db="EMBL/GenBank/DDBJ databases">
        <authorList>
            <person name="Peeters C."/>
        </authorList>
    </citation>
    <scope>NUCLEOTIDE SEQUENCE [LARGE SCALE GENOMIC DNA]</scope>
    <source>
        <strain evidence="7 8">LMG 28140</strain>
    </source>
</reference>
<keyword evidence="3 5" id="KW-0732">Signal</keyword>
<comment type="similarity">
    <text evidence="1">Belongs to the leucine-binding protein family.</text>
</comment>
<dbReference type="InterPro" id="IPR028082">
    <property type="entry name" value="Peripla_BP_I"/>
</dbReference>
<dbReference type="InterPro" id="IPR000709">
    <property type="entry name" value="Leu_Ile_Val-bd"/>
</dbReference>
<dbReference type="EMBL" id="CAJHCP010000013">
    <property type="protein sequence ID" value="CAD6554022.1"/>
    <property type="molecule type" value="Genomic_DNA"/>
</dbReference>
<evidence type="ECO:0000256" key="4">
    <source>
        <dbReference type="ARBA" id="ARBA00022970"/>
    </source>
</evidence>
<sequence length="395" mass="41500">MKLKSDSGCGFPSRTRDFATVMAGIVCGAVALGSTTAFAQATDVKIGFAAPLTGGQAHYGADFKTGVEMAIADMNATNPVIGGKTVHFVLDAQDDQADPRTGTTVAQKLVDDGVVAVIGHYNSGTSIPAASIYAKAGVPEIAMATAPSYTRLGFPTTFRLLTSDTQLGGVLGDYVAKELKFKRFAIVDDRTAYGQGVAEEFSKAVKAAGATVVDEEYTNDKAVDFRAILTKIKASNVDAVFYGGADTQAAPLLKQMRSLAIKAPLIGPDMVQSENLIKIAGSSAEGTLAASEGSPLAQMPNGKDFSDRYTKRFGHPVELYAPYAYDGTMAVFNAMKTAGSTDPHVYLAALKATKMKGVTTNELSYDQYGDLKYGGVTVYKVVGGKWIPSQTVGIK</sequence>
<feature type="signal peptide" evidence="5">
    <location>
        <begin position="1"/>
        <end position="39"/>
    </location>
</feature>
<name>A0ABM8P216_9BURK</name>
<feature type="chain" id="PRO_5047318659" evidence="5">
    <location>
        <begin position="40"/>
        <end position="395"/>
    </location>
</feature>
<dbReference type="Gene3D" id="3.40.50.2300">
    <property type="match status" value="2"/>
</dbReference>
<dbReference type="InterPro" id="IPR028081">
    <property type="entry name" value="Leu-bd"/>
</dbReference>
<dbReference type="CDD" id="cd06342">
    <property type="entry name" value="PBP1_ABC_LIVBP-like"/>
    <property type="match status" value="1"/>
</dbReference>
<evidence type="ECO:0000313" key="7">
    <source>
        <dbReference type="EMBL" id="CAD6554022.1"/>
    </source>
</evidence>
<feature type="domain" description="Leucine-binding protein" evidence="6">
    <location>
        <begin position="44"/>
        <end position="359"/>
    </location>
</feature>
<gene>
    <name evidence="7" type="primary">braC_7</name>
    <name evidence="7" type="ORF">LMG28140_05418</name>
</gene>
<evidence type="ECO:0000256" key="1">
    <source>
        <dbReference type="ARBA" id="ARBA00010062"/>
    </source>
</evidence>
<dbReference type="SUPFAM" id="SSF53822">
    <property type="entry name" value="Periplasmic binding protein-like I"/>
    <property type="match status" value="1"/>
</dbReference>
<dbReference type="PRINTS" id="PR00337">
    <property type="entry name" value="LEUILEVALBP"/>
</dbReference>
<comment type="caution">
    <text evidence="7">The sequence shown here is derived from an EMBL/GenBank/DDBJ whole genome shotgun (WGS) entry which is preliminary data.</text>
</comment>
<proteinExistence type="inferred from homology"/>
<evidence type="ECO:0000256" key="2">
    <source>
        <dbReference type="ARBA" id="ARBA00022448"/>
    </source>
</evidence>
<keyword evidence="2" id="KW-0813">Transport</keyword>
<protein>
    <submittedName>
        <fullName evidence="7">Leucine-, isoleucine-, valine-, threonine-, and alanine-binding protein</fullName>
    </submittedName>
</protein>
<evidence type="ECO:0000313" key="8">
    <source>
        <dbReference type="Proteomes" id="UP000598032"/>
    </source>
</evidence>